<dbReference type="PROSITE" id="PS50157">
    <property type="entry name" value="ZINC_FINGER_C2H2_2"/>
    <property type="match status" value="3"/>
</dbReference>
<proteinExistence type="predicted"/>
<feature type="domain" description="C2H2-type" evidence="9">
    <location>
        <begin position="27"/>
        <end position="50"/>
    </location>
</feature>
<dbReference type="PANTHER" id="PTHR24404:SF114">
    <property type="entry name" value="KLUMPFUSS, ISOFORM B-RELATED"/>
    <property type="match status" value="1"/>
</dbReference>
<evidence type="ECO:0000256" key="2">
    <source>
        <dbReference type="ARBA" id="ARBA00022723"/>
    </source>
</evidence>
<dbReference type="Pfam" id="PF00096">
    <property type="entry name" value="zf-C2H2"/>
    <property type="match status" value="1"/>
</dbReference>
<keyword evidence="6" id="KW-0238">DNA-binding</keyword>
<keyword evidence="2" id="KW-0479">Metal-binding</keyword>
<dbReference type="InterPro" id="IPR050589">
    <property type="entry name" value="Ikaros_C2H2-ZF"/>
</dbReference>
<keyword evidence="4 8" id="KW-0863">Zinc-finger</keyword>
<reference evidence="11" key="1">
    <citation type="submission" date="2025-08" db="UniProtKB">
        <authorList>
            <consortium name="RefSeq"/>
        </authorList>
    </citation>
    <scope>IDENTIFICATION</scope>
    <source>
        <tissue evidence="11">Whole Larva</tissue>
    </source>
</reference>
<comment type="subcellular location">
    <subcellularLocation>
        <location evidence="1">Nucleus</location>
    </subcellularLocation>
</comment>
<evidence type="ECO:0000256" key="7">
    <source>
        <dbReference type="ARBA" id="ARBA00023242"/>
    </source>
</evidence>
<dbReference type="Proteomes" id="UP000695000">
    <property type="component" value="Unplaced"/>
</dbReference>
<evidence type="ECO:0000313" key="10">
    <source>
        <dbReference type="Proteomes" id="UP000695000"/>
    </source>
</evidence>
<dbReference type="PANTHER" id="PTHR24404">
    <property type="entry name" value="ZINC FINGER PROTEIN"/>
    <property type="match status" value="1"/>
</dbReference>
<accession>A0ABM1N9I3</accession>
<evidence type="ECO:0000256" key="1">
    <source>
        <dbReference type="ARBA" id="ARBA00004123"/>
    </source>
</evidence>
<dbReference type="PROSITE" id="PS00028">
    <property type="entry name" value="ZINC_FINGER_C2H2_1"/>
    <property type="match status" value="2"/>
</dbReference>
<evidence type="ECO:0000256" key="4">
    <source>
        <dbReference type="ARBA" id="ARBA00022771"/>
    </source>
</evidence>
<dbReference type="SMART" id="SM00355">
    <property type="entry name" value="ZnF_C2H2"/>
    <property type="match status" value="3"/>
</dbReference>
<evidence type="ECO:0000256" key="8">
    <source>
        <dbReference type="PROSITE-ProRule" id="PRU00042"/>
    </source>
</evidence>
<keyword evidence="10" id="KW-1185">Reference proteome</keyword>
<evidence type="ECO:0000259" key="9">
    <source>
        <dbReference type="PROSITE" id="PS50157"/>
    </source>
</evidence>
<dbReference type="SUPFAM" id="SSF57667">
    <property type="entry name" value="beta-beta-alpha zinc fingers"/>
    <property type="match status" value="2"/>
</dbReference>
<keyword evidence="5" id="KW-0862">Zinc</keyword>
<dbReference type="InterPro" id="IPR036236">
    <property type="entry name" value="Znf_C2H2_sf"/>
</dbReference>
<organism evidence="10 11">
    <name type="scientific">Nicrophorus vespilloides</name>
    <name type="common">Boreal carrion beetle</name>
    <dbReference type="NCBI Taxonomy" id="110193"/>
    <lineage>
        <taxon>Eukaryota</taxon>
        <taxon>Metazoa</taxon>
        <taxon>Ecdysozoa</taxon>
        <taxon>Arthropoda</taxon>
        <taxon>Hexapoda</taxon>
        <taxon>Insecta</taxon>
        <taxon>Pterygota</taxon>
        <taxon>Neoptera</taxon>
        <taxon>Endopterygota</taxon>
        <taxon>Coleoptera</taxon>
        <taxon>Polyphaga</taxon>
        <taxon>Staphyliniformia</taxon>
        <taxon>Silphidae</taxon>
        <taxon>Nicrophorinae</taxon>
        <taxon>Nicrophorus</taxon>
    </lineage>
</organism>
<dbReference type="RefSeq" id="XP_017783483.1">
    <property type="nucleotide sequence ID" value="XM_017927994.1"/>
</dbReference>
<evidence type="ECO:0000256" key="6">
    <source>
        <dbReference type="ARBA" id="ARBA00023125"/>
    </source>
</evidence>
<keyword evidence="3" id="KW-0677">Repeat</keyword>
<feature type="domain" description="C2H2-type" evidence="9">
    <location>
        <begin position="53"/>
        <end position="80"/>
    </location>
</feature>
<feature type="domain" description="C2H2-type" evidence="9">
    <location>
        <begin position="82"/>
        <end position="106"/>
    </location>
</feature>
<dbReference type="Pfam" id="PF13894">
    <property type="entry name" value="zf-C2H2_4"/>
    <property type="match status" value="1"/>
</dbReference>
<keyword evidence="7" id="KW-0539">Nucleus</keyword>
<evidence type="ECO:0000256" key="3">
    <source>
        <dbReference type="ARBA" id="ARBA00022737"/>
    </source>
</evidence>
<dbReference type="InterPro" id="IPR013087">
    <property type="entry name" value="Znf_C2H2_type"/>
</dbReference>
<dbReference type="Gene3D" id="3.30.160.60">
    <property type="entry name" value="Classic Zinc Finger"/>
    <property type="match status" value="2"/>
</dbReference>
<name>A0ABM1N9I3_NICVS</name>
<evidence type="ECO:0000313" key="11">
    <source>
        <dbReference type="RefSeq" id="XP_017783483.1"/>
    </source>
</evidence>
<protein>
    <submittedName>
        <fullName evidence="11">Zinc finger protein 425-like</fullName>
    </submittedName>
</protein>
<gene>
    <name evidence="11" type="primary">LOC108567498</name>
</gene>
<evidence type="ECO:0000256" key="5">
    <source>
        <dbReference type="ARBA" id="ARBA00022833"/>
    </source>
</evidence>
<dbReference type="GeneID" id="108567498"/>
<sequence length="106" mass="13042">MKCMKTYKYKSNMKRHLRYECGLSPKFKCHFCGQLFYYNCQLTKHVKKYHGLFECPKCRKTYMWKSTLRRHLQYECGQKPKFGCPICDRRFHQKVTLQKHLLKVHL</sequence>